<dbReference type="InterPro" id="IPR029760">
    <property type="entry name" value="GPX_CS"/>
</dbReference>
<evidence type="ECO:0000256" key="2">
    <source>
        <dbReference type="ARBA" id="ARBA00022559"/>
    </source>
</evidence>
<dbReference type="InterPro" id="IPR036249">
    <property type="entry name" value="Thioredoxin-like_sf"/>
</dbReference>
<evidence type="ECO:0000259" key="5">
    <source>
        <dbReference type="PROSITE" id="PS51352"/>
    </source>
</evidence>
<dbReference type="Pfam" id="PF00255">
    <property type="entry name" value="GSHPx"/>
    <property type="match status" value="1"/>
</dbReference>
<dbReference type="FunFam" id="3.40.30.10:FF:000010">
    <property type="entry name" value="Glutathione peroxidase"/>
    <property type="match status" value="1"/>
</dbReference>
<keyword evidence="7" id="KW-1185">Reference proteome</keyword>
<dbReference type="Proteomes" id="UP000515733">
    <property type="component" value="Chromosome"/>
</dbReference>
<dbReference type="SUPFAM" id="SSF52833">
    <property type="entry name" value="Thioredoxin-like"/>
    <property type="match status" value="1"/>
</dbReference>
<dbReference type="PANTHER" id="PTHR11592:SF78">
    <property type="entry name" value="GLUTATHIONE PEROXIDASE"/>
    <property type="match status" value="1"/>
</dbReference>
<dbReference type="PIRSF" id="PIRSF000303">
    <property type="entry name" value="Glutathion_perox"/>
    <property type="match status" value="1"/>
</dbReference>
<evidence type="ECO:0000256" key="1">
    <source>
        <dbReference type="ARBA" id="ARBA00006926"/>
    </source>
</evidence>
<evidence type="ECO:0000256" key="3">
    <source>
        <dbReference type="ARBA" id="ARBA00023002"/>
    </source>
</evidence>
<feature type="domain" description="Thioredoxin" evidence="5">
    <location>
        <begin position="1"/>
        <end position="179"/>
    </location>
</feature>
<dbReference type="Gene3D" id="3.40.30.10">
    <property type="entry name" value="Glutaredoxin"/>
    <property type="match status" value="1"/>
</dbReference>
<evidence type="ECO:0000313" key="7">
    <source>
        <dbReference type="Proteomes" id="UP000515733"/>
    </source>
</evidence>
<name>A0A6S6YA99_9PROT</name>
<evidence type="ECO:0000313" key="6">
    <source>
        <dbReference type="EMBL" id="CAB1369522.1"/>
    </source>
</evidence>
<dbReference type="EMBL" id="LR778301">
    <property type="protein sequence ID" value="CAB1369522.1"/>
    <property type="molecule type" value="Genomic_DNA"/>
</dbReference>
<dbReference type="PROSITE" id="PS51352">
    <property type="entry name" value="THIOREDOXIN_2"/>
    <property type="match status" value="1"/>
</dbReference>
<dbReference type="PROSITE" id="PS51355">
    <property type="entry name" value="GLUTATHIONE_PEROXID_3"/>
    <property type="match status" value="1"/>
</dbReference>
<reference evidence="6 7" key="1">
    <citation type="submission" date="2020-03" db="EMBL/GenBank/DDBJ databases">
        <authorList>
            <consortium name="Genoscope - CEA"/>
            <person name="William W."/>
        </authorList>
    </citation>
    <scope>NUCLEOTIDE SEQUENCE [LARGE SCALE GENOMIC DNA]</scope>
    <source>
        <strain evidence="7">DSM 16959</strain>
    </source>
</reference>
<dbReference type="GO" id="GO:0034599">
    <property type="term" value="P:cellular response to oxidative stress"/>
    <property type="evidence" value="ECO:0007669"/>
    <property type="project" value="TreeGrafter"/>
</dbReference>
<gene>
    <name evidence="6" type="primary">gpx</name>
    <name evidence="6" type="ORF">DENOEST_2357</name>
</gene>
<sequence>MTSIYDFECRSLDGKQLNLNDYRGKVLLLVNTASKCGLTPQYEGLEDLYQTLADKGLAVIGFPCNQFGTQEPGSPDEIADFCVKNYGVSFPLSEKLEVNGENASPLFKYLKQNAPTEILGEGAQKLIEILQKINPEGLVDQNIKWNFTKFLVDRQGKIVARFDPTTPPEQIRPQVEKLL</sequence>
<dbReference type="InterPro" id="IPR000889">
    <property type="entry name" value="Glutathione_peroxidase"/>
</dbReference>
<dbReference type="InterPro" id="IPR029759">
    <property type="entry name" value="GPX_AS"/>
</dbReference>
<dbReference type="AlphaFoldDB" id="A0A6S6YA99"/>
<dbReference type="PROSITE" id="PS00460">
    <property type="entry name" value="GLUTATHIONE_PEROXID_1"/>
    <property type="match status" value="1"/>
</dbReference>
<keyword evidence="3 4" id="KW-0560">Oxidoreductase</keyword>
<dbReference type="InterPro" id="IPR013766">
    <property type="entry name" value="Thioredoxin_domain"/>
</dbReference>
<comment type="similarity">
    <text evidence="1 4">Belongs to the glutathione peroxidase family.</text>
</comment>
<dbReference type="PRINTS" id="PR01011">
    <property type="entry name" value="GLUTPROXDASE"/>
</dbReference>
<proteinExistence type="inferred from homology"/>
<accession>A0A6S6YA99</accession>
<dbReference type="PANTHER" id="PTHR11592">
    <property type="entry name" value="GLUTATHIONE PEROXIDASE"/>
    <property type="match status" value="1"/>
</dbReference>
<organism evidence="6 7">
    <name type="scientific">Denitratisoma oestradiolicum</name>
    <dbReference type="NCBI Taxonomy" id="311182"/>
    <lineage>
        <taxon>Bacteria</taxon>
        <taxon>Pseudomonadati</taxon>
        <taxon>Pseudomonadota</taxon>
        <taxon>Betaproteobacteria</taxon>
        <taxon>Nitrosomonadales</taxon>
        <taxon>Sterolibacteriaceae</taxon>
        <taxon>Denitratisoma</taxon>
    </lineage>
</organism>
<protein>
    <recommendedName>
        <fullName evidence="4">Glutathione peroxidase</fullName>
    </recommendedName>
</protein>
<dbReference type="PROSITE" id="PS00763">
    <property type="entry name" value="GLUTATHIONE_PEROXID_2"/>
    <property type="match status" value="1"/>
</dbReference>
<dbReference type="OrthoDB" id="9785502at2"/>
<evidence type="ECO:0000256" key="4">
    <source>
        <dbReference type="RuleBase" id="RU000499"/>
    </source>
</evidence>
<dbReference type="GO" id="GO:0004601">
    <property type="term" value="F:peroxidase activity"/>
    <property type="evidence" value="ECO:0007669"/>
    <property type="project" value="UniProtKB-KW"/>
</dbReference>
<dbReference type="KEGG" id="doe:DENOEST_2357"/>
<dbReference type="CDD" id="cd00340">
    <property type="entry name" value="GSH_Peroxidase"/>
    <property type="match status" value="1"/>
</dbReference>
<keyword evidence="2 4" id="KW-0575">Peroxidase</keyword>
<dbReference type="RefSeq" id="WP_145771366.1">
    <property type="nucleotide sequence ID" value="NZ_LR778301.1"/>
</dbReference>